<proteinExistence type="predicted"/>
<reference evidence="1 2" key="1">
    <citation type="submission" date="2020-08" db="EMBL/GenBank/DDBJ databases">
        <title>Genomic Encyclopedia of Type Strains, Phase IV (KMG-IV): sequencing the most valuable type-strain genomes for metagenomic binning, comparative biology and taxonomic classification.</title>
        <authorList>
            <person name="Goeker M."/>
        </authorList>
    </citation>
    <scope>NUCLEOTIDE SEQUENCE [LARGE SCALE GENOMIC DNA]</scope>
    <source>
        <strain evidence="1 2">DSM 25079</strain>
    </source>
</reference>
<sequence>MASALYRLHSDLSFEDIDEPSRDPDQLPLI</sequence>
<dbReference type="AlphaFoldDB" id="A0A7W9ALA7"/>
<name>A0A7W9ALA7_9SPHN</name>
<dbReference type="Proteomes" id="UP000549617">
    <property type="component" value="Unassembled WGS sequence"/>
</dbReference>
<evidence type="ECO:0000313" key="1">
    <source>
        <dbReference type="EMBL" id="MBB5687765.1"/>
    </source>
</evidence>
<evidence type="ECO:0000313" key="2">
    <source>
        <dbReference type="Proteomes" id="UP000549617"/>
    </source>
</evidence>
<gene>
    <name evidence="1" type="ORF">FHS49_003811</name>
</gene>
<dbReference type="EMBL" id="JACIJC010000008">
    <property type="protein sequence ID" value="MBB5687765.1"/>
    <property type="molecule type" value="Genomic_DNA"/>
</dbReference>
<keyword evidence="2" id="KW-1185">Reference proteome</keyword>
<comment type="caution">
    <text evidence="1">The sequence shown here is derived from an EMBL/GenBank/DDBJ whole genome shotgun (WGS) entry which is preliminary data.</text>
</comment>
<organism evidence="1 2">
    <name type="scientific">Sphingobium boeckii</name>
    <dbReference type="NCBI Taxonomy" id="1082345"/>
    <lineage>
        <taxon>Bacteria</taxon>
        <taxon>Pseudomonadati</taxon>
        <taxon>Pseudomonadota</taxon>
        <taxon>Alphaproteobacteria</taxon>
        <taxon>Sphingomonadales</taxon>
        <taxon>Sphingomonadaceae</taxon>
        <taxon>Sphingobium</taxon>
    </lineage>
</organism>
<accession>A0A7W9ALA7</accession>
<protein>
    <submittedName>
        <fullName evidence="1">Uncharacterized protein</fullName>
    </submittedName>
</protein>